<evidence type="ECO:0000256" key="5">
    <source>
        <dbReference type="ARBA" id="ARBA00022801"/>
    </source>
</evidence>
<dbReference type="InterPro" id="IPR041373">
    <property type="entry name" value="RT_RNaseH"/>
</dbReference>
<feature type="compositionally biased region" description="Low complexity" evidence="7">
    <location>
        <begin position="86"/>
        <end position="103"/>
    </location>
</feature>
<sequence>MFLEKFFPASRTTTIRKDILGIRQLGGESLYEYSERFKKFCASYPHHQISKQLLLQYFYCVKQIDIPVLAATPAPKPTLEKESPVGSSRKSNSGGPSSSAHSGDLQPLIPFPFPPKLIPSKKMEEVDKEILETFRNVVVNIPLLDAIKEIPRYTKFLKELCTHKRKLKGNVRISMGKNVLALIGKFVPHIPEKCKDPGTLCIPCIIGNSKFENTTFTYPFGTFSYRRMPFSLCNAPGTFQRCMLSIFSNFLENCIEVFMDDFTVYESSFDTFFDSLERVLNRKKKLLAIIFTLDKFRSYLFGSRVIVFIDHAALKYLLKKADSKPRLIRWMLWL</sequence>
<dbReference type="SUPFAM" id="SSF56672">
    <property type="entry name" value="DNA/RNA polymerases"/>
    <property type="match status" value="1"/>
</dbReference>
<keyword evidence="2" id="KW-0548">Nucleotidyltransferase</keyword>
<dbReference type="Gramene" id="C.cajan_31676.t">
    <property type="protein sequence ID" value="C.cajan_31676.t"/>
    <property type="gene ID" value="C.cajan_31676"/>
</dbReference>
<dbReference type="InterPro" id="IPR043502">
    <property type="entry name" value="DNA/RNA_pol_sf"/>
</dbReference>
<dbReference type="InterPro" id="IPR043128">
    <property type="entry name" value="Rev_trsase/Diguanyl_cyclase"/>
</dbReference>
<evidence type="ECO:0000256" key="7">
    <source>
        <dbReference type="SAM" id="MobiDB-lite"/>
    </source>
</evidence>
<dbReference type="GO" id="GO:0004519">
    <property type="term" value="F:endonuclease activity"/>
    <property type="evidence" value="ECO:0007669"/>
    <property type="project" value="UniProtKB-KW"/>
</dbReference>
<evidence type="ECO:0000256" key="4">
    <source>
        <dbReference type="ARBA" id="ARBA00022759"/>
    </source>
</evidence>
<feature type="domain" description="Reverse transcriptase RNase H-like" evidence="9">
    <location>
        <begin position="282"/>
        <end position="334"/>
    </location>
</feature>
<proteinExistence type="predicted"/>
<reference evidence="10" key="1">
    <citation type="journal article" date="2012" name="Nat. Biotechnol.">
        <title>Draft genome sequence of pigeonpea (Cajanus cajan), an orphan legume crop of resource-poor farmers.</title>
        <authorList>
            <person name="Varshney R.K."/>
            <person name="Chen W."/>
            <person name="Li Y."/>
            <person name="Bharti A.K."/>
            <person name="Saxena R.K."/>
            <person name="Schlueter J.A."/>
            <person name="Donoghue M.T."/>
            <person name="Azam S."/>
            <person name="Fan G."/>
            <person name="Whaley A.M."/>
            <person name="Farmer A.D."/>
            <person name="Sheridan J."/>
            <person name="Iwata A."/>
            <person name="Tuteja R."/>
            <person name="Penmetsa R.V."/>
            <person name="Wu W."/>
            <person name="Upadhyaya H.D."/>
            <person name="Yang S.P."/>
            <person name="Shah T."/>
            <person name="Saxena K.B."/>
            <person name="Michael T."/>
            <person name="McCombie W.R."/>
            <person name="Yang B."/>
            <person name="Zhang G."/>
            <person name="Yang H."/>
            <person name="Wang J."/>
            <person name="Spillane C."/>
            <person name="Cook D.R."/>
            <person name="May G.D."/>
            <person name="Xu X."/>
            <person name="Jackson S.A."/>
        </authorList>
    </citation>
    <scope>NUCLEOTIDE SEQUENCE [LARGE SCALE GENOMIC DNA]</scope>
</reference>
<feature type="domain" description="Retrotransposon gag" evidence="8">
    <location>
        <begin position="2"/>
        <end position="59"/>
    </location>
</feature>
<feature type="region of interest" description="Disordered" evidence="7">
    <location>
        <begin position="77"/>
        <end position="107"/>
    </location>
</feature>
<dbReference type="InterPro" id="IPR005162">
    <property type="entry name" value="Retrotrans_gag_dom"/>
</dbReference>
<dbReference type="GO" id="GO:0003964">
    <property type="term" value="F:RNA-directed DNA polymerase activity"/>
    <property type="evidence" value="ECO:0007669"/>
    <property type="project" value="UniProtKB-KW"/>
</dbReference>
<evidence type="ECO:0000256" key="2">
    <source>
        <dbReference type="ARBA" id="ARBA00022695"/>
    </source>
</evidence>
<evidence type="ECO:0000256" key="6">
    <source>
        <dbReference type="ARBA" id="ARBA00022918"/>
    </source>
</evidence>
<evidence type="ECO:0000256" key="3">
    <source>
        <dbReference type="ARBA" id="ARBA00022722"/>
    </source>
</evidence>
<dbReference type="Pfam" id="PF03732">
    <property type="entry name" value="Retrotrans_gag"/>
    <property type="match status" value="1"/>
</dbReference>
<keyword evidence="1" id="KW-0808">Transferase</keyword>
<dbReference type="Proteomes" id="UP000075243">
    <property type="component" value="Unassembled WGS sequence"/>
</dbReference>
<dbReference type="EMBL" id="KQ483534">
    <property type="protein sequence ID" value="KYP47205.1"/>
    <property type="molecule type" value="Genomic_DNA"/>
</dbReference>
<dbReference type="GO" id="GO:0016787">
    <property type="term" value="F:hydrolase activity"/>
    <property type="evidence" value="ECO:0007669"/>
    <property type="project" value="UniProtKB-KW"/>
</dbReference>
<protein>
    <submittedName>
        <fullName evidence="10">Retrovirus-related Pol polyprotein from transposon 17.6</fullName>
    </submittedName>
</protein>
<dbReference type="PANTHER" id="PTHR24559:SF449">
    <property type="entry name" value="RNA-DIRECTED DNA POLYMERASE"/>
    <property type="match status" value="1"/>
</dbReference>
<evidence type="ECO:0000259" key="8">
    <source>
        <dbReference type="Pfam" id="PF03732"/>
    </source>
</evidence>
<name>A0A151RXC8_CAJCA</name>
<keyword evidence="5" id="KW-0378">Hydrolase</keyword>
<dbReference type="InterPro" id="IPR053134">
    <property type="entry name" value="RNA-dir_DNA_polymerase"/>
</dbReference>
<dbReference type="AlphaFoldDB" id="A0A151RXC8"/>
<organism evidence="10 11">
    <name type="scientific">Cajanus cajan</name>
    <name type="common">Pigeon pea</name>
    <name type="synonym">Cajanus indicus</name>
    <dbReference type="NCBI Taxonomy" id="3821"/>
    <lineage>
        <taxon>Eukaryota</taxon>
        <taxon>Viridiplantae</taxon>
        <taxon>Streptophyta</taxon>
        <taxon>Embryophyta</taxon>
        <taxon>Tracheophyta</taxon>
        <taxon>Spermatophyta</taxon>
        <taxon>Magnoliopsida</taxon>
        <taxon>eudicotyledons</taxon>
        <taxon>Gunneridae</taxon>
        <taxon>Pentapetalae</taxon>
        <taxon>rosids</taxon>
        <taxon>fabids</taxon>
        <taxon>Fabales</taxon>
        <taxon>Fabaceae</taxon>
        <taxon>Papilionoideae</taxon>
        <taxon>50 kb inversion clade</taxon>
        <taxon>NPAAA clade</taxon>
        <taxon>indigoferoid/millettioid clade</taxon>
        <taxon>Phaseoleae</taxon>
        <taxon>Cajanus</taxon>
    </lineage>
</organism>
<accession>A0A151RXC8</accession>
<dbReference type="Pfam" id="PF17917">
    <property type="entry name" value="RT_RNaseH"/>
    <property type="match status" value="1"/>
</dbReference>
<evidence type="ECO:0000259" key="9">
    <source>
        <dbReference type="Pfam" id="PF17917"/>
    </source>
</evidence>
<keyword evidence="6" id="KW-0695">RNA-directed DNA polymerase</keyword>
<gene>
    <name evidence="10" type="ORF">KK1_031147</name>
</gene>
<dbReference type="OMA" id="HVNEMAL"/>
<evidence type="ECO:0000256" key="1">
    <source>
        <dbReference type="ARBA" id="ARBA00022679"/>
    </source>
</evidence>
<dbReference type="PANTHER" id="PTHR24559">
    <property type="entry name" value="TRANSPOSON TY3-I GAG-POL POLYPROTEIN"/>
    <property type="match status" value="1"/>
</dbReference>
<keyword evidence="4" id="KW-0255">Endonuclease</keyword>
<evidence type="ECO:0000313" key="11">
    <source>
        <dbReference type="Proteomes" id="UP000075243"/>
    </source>
</evidence>
<keyword evidence="3" id="KW-0540">Nuclease</keyword>
<evidence type="ECO:0000313" key="10">
    <source>
        <dbReference type="EMBL" id="KYP47205.1"/>
    </source>
</evidence>
<dbReference type="Gene3D" id="3.30.70.270">
    <property type="match status" value="1"/>
</dbReference>
<dbReference type="Gene3D" id="3.10.10.10">
    <property type="entry name" value="HIV Type 1 Reverse Transcriptase, subunit A, domain 1"/>
    <property type="match status" value="1"/>
</dbReference>
<keyword evidence="11" id="KW-1185">Reference proteome</keyword>